<accession>A0A0D0Q2U6</accession>
<comment type="caution">
    <text evidence="2">The sequence shown here is derived from an EMBL/GenBank/DDBJ whole genome shotgun (WGS) entry which is preliminary data.</text>
</comment>
<proteinExistence type="predicted"/>
<feature type="compositionally biased region" description="Basic and acidic residues" evidence="1">
    <location>
        <begin position="35"/>
        <end position="45"/>
    </location>
</feature>
<reference evidence="2 3" key="1">
    <citation type="submission" date="2015-02" db="EMBL/GenBank/DDBJ databases">
        <title>Draft genome sequence of Kitasatospora griseola MF730-N6, a bafilomycin, terpentecin and satosporin producer.</title>
        <authorList>
            <person name="Arens J.C."/>
            <person name="Haltli B."/>
            <person name="Kerr R.G."/>
        </authorList>
    </citation>
    <scope>NUCLEOTIDE SEQUENCE [LARGE SCALE GENOMIC DNA]</scope>
    <source>
        <strain evidence="2 3">MF730-N6</strain>
    </source>
</reference>
<dbReference type="Proteomes" id="UP000032066">
    <property type="component" value="Unassembled WGS sequence"/>
</dbReference>
<name>A0A0D0Q2U6_KITGR</name>
<dbReference type="EMBL" id="JXZB01000001">
    <property type="protein sequence ID" value="KIQ66877.1"/>
    <property type="molecule type" value="Genomic_DNA"/>
</dbReference>
<evidence type="ECO:0000313" key="2">
    <source>
        <dbReference type="EMBL" id="KIQ66877.1"/>
    </source>
</evidence>
<organism evidence="2 3">
    <name type="scientific">Kitasatospora griseola</name>
    <name type="common">Streptomyces griseolosporeus</name>
    <dbReference type="NCBI Taxonomy" id="2064"/>
    <lineage>
        <taxon>Bacteria</taxon>
        <taxon>Bacillati</taxon>
        <taxon>Actinomycetota</taxon>
        <taxon>Actinomycetes</taxon>
        <taxon>Kitasatosporales</taxon>
        <taxon>Streptomycetaceae</taxon>
        <taxon>Kitasatospora</taxon>
    </lineage>
</organism>
<dbReference type="AlphaFoldDB" id="A0A0D0Q2U6"/>
<evidence type="ECO:0000313" key="3">
    <source>
        <dbReference type="Proteomes" id="UP000032066"/>
    </source>
</evidence>
<evidence type="ECO:0000256" key="1">
    <source>
        <dbReference type="SAM" id="MobiDB-lite"/>
    </source>
</evidence>
<feature type="region of interest" description="Disordered" evidence="1">
    <location>
        <begin position="1"/>
        <end position="106"/>
    </location>
</feature>
<dbReference type="STRING" id="2064.TR51_05470"/>
<keyword evidence="3" id="KW-1185">Reference proteome</keyword>
<gene>
    <name evidence="2" type="ORF">TR51_05470</name>
</gene>
<feature type="compositionally biased region" description="Basic residues" evidence="1">
    <location>
        <begin position="49"/>
        <end position="58"/>
    </location>
</feature>
<sequence>MSSSAWREGTSRSAPKSCAAACCSAGGRRQPCTAERGRGRRDECLPRAIARRPAHRHGLRDGSDPGPRPTGRASRGTDGVRPTDPRPSALPRDPSRPPVAGGRRGR</sequence>
<protein>
    <submittedName>
        <fullName evidence="2">Uncharacterized protein</fullName>
    </submittedName>
</protein>
<feature type="compositionally biased region" description="Low complexity" evidence="1">
    <location>
        <begin position="13"/>
        <end position="25"/>
    </location>
</feature>